<proteinExistence type="predicted"/>
<dbReference type="Proteomes" id="UP000196086">
    <property type="component" value="Unassembled WGS sequence"/>
</dbReference>
<sequence length="214" mass="21586">MSASKDISLDAGWNKTNSQSTSSSKSFSVGANANVGTSGAGVSISASGSMSHTHTEAESATAVDTTVTATEGITIVAPGTTTLNGAEVSGKNIVLNTGNLLITSPVNTASYEKEAYGGSVGVTIPVWGAAMGGASVSLNYEKITDRYASTGERLSGVYAGSGGLDVVVQGDTVLKAGVLDSEAPSSLNRFSTGTQSDFFQPCQLLQPYPAKTTV</sequence>
<accession>A0A1Z5YRI8</accession>
<evidence type="ECO:0000313" key="3">
    <source>
        <dbReference type="Proteomes" id="UP000196086"/>
    </source>
</evidence>
<dbReference type="EMBL" id="JOMQ01000075">
    <property type="protein sequence ID" value="OUI99282.1"/>
    <property type="molecule type" value="Genomic_DNA"/>
</dbReference>
<dbReference type="Pfam" id="PF13332">
    <property type="entry name" value="Fil_haemagg_2"/>
    <property type="match status" value="1"/>
</dbReference>
<dbReference type="OrthoDB" id="7285408at2"/>
<comment type="caution">
    <text evidence="2">The sequence shown here is derived from an EMBL/GenBank/DDBJ whole genome shotgun (WGS) entry which is preliminary data.</text>
</comment>
<gene>
    <name evidence="2" type="ORF">HK14_14465</name>
</gene>
<dbReference type="RefSeq" id="WP_086652192.1">
    <property type="nucleotide sequence ID" value="NZ_JOMQ01000075.1"/>
</dbReference>
<dbReference type="GO" id="GO:0003824">
    <property type="term" value="F:catalytic activity"/>
    <property type="evidence" value="ECO:0007669"/>
    <property type="project" value="UniProtKB-ARBA"/>
</dbReference>
<protein>
    <submittedName>
        <fullName evidence="2">Uncharacterized protein</fullName>
    </submittedName>
</protein>
<feature type="compositionally biased region" description="Low complexity" evidence="1">
    <location>
        <begin position="14"/>
        <end position="28"/>
    </location>
</feature>
<reference evidence="2 3" key="1">
    <citation type="submission" date="2014-06" db="EMBL/GenBank/DDBJ databases">
        <authorList>
            <person name="Ju J."/>
            <person name="Zhang J."/>
        </authorList>
    </citation>
    <scope>NUCLEOTIDE SEQUENCE [LARGE SCALE GENOMIC DNA]</scope>
    <source>
        <strain evidence="2 3">DsW_47</strain>
    </source>
</reference>
<name>A0A1Z5YRI8_9PROT</name>
<dbReference type="InterPro" id="IPR025157">
    <property type="entry name" value="Hemagglutinin_rpt"/>
</dbReference>
<feature type="region of interest" description="Disordered" evidence="1">
    <location>
        <begin position="1"/>
        <end position="29"/>
    </location>
</feature>
<evidence type="ECO:0000256" key="1">
    <source>
        <dbReference type="SAM" id="MobiDB-lite"/>
    </source>
</evidence>
<evidence type="ECO:0000313" key="2">
    <source>
        <dbReference type="EMBL" id="OUI99282.1"/>
    </source>
</evidence>
<organism evidence="2 3">
    <name type="scientific">Acetobacter cibinongensis</name>
    <dbReference type="NCBI Taxonomy" id="146475"/>
    <lineage>
        <taxon>Bacteria</taxon>
        <taxon>Pseudomonadati</taxon>
        <taxon>Pseudomonadota</taxon>
        <taxon>Alphaproteobacteria</taxon>
        <taxon>Acetobacterales</taxon>
        <taxon>Acetobacteraceae</taxon>
        <taxon>Acetobacter</taxon>
    </lineage>
</organism>
<dbReference type="AlphaFoldDB" id="A0A1Z5YRI8"/>